<keyword evidence="3" id="KW-1185">Reference proteome</keyword>
<organism evidence="2 3">
    <name type="scientific">Spirosoma endbachense</name>
    <dbReference type="NCBI Taxonomy" id="2666025"/>
    <lineage>
        <taxon>Bacteria</taxon>
        <taxon>Pseudomonadati</taxon>
        <taxon>Bacteroidota</taxon>
        <taxon>Cytophagia</taxon>
        <taxon>Cytophagales</taxon>
        <taxon>Cytophagaceae</taxon>
        <taxon>Spirosoma</taxon>
    </lineage>
</organism>
<dbReference type="RefSeq" id="WP_162384537.1">
    <property type="nucleotide sequence ID" value="NZ_CP045997.1"/>
</dbReference>
<proteinExistence type="predicted"/>
<feature type="transmembrane region" description="Helical" evidence="1">
    <location>
        <begin position="382"/>
        <end position="402"/>
    </location>
</feature>
<dbReference type="AlphaFoldDB" id="A0A6P1VRX5"/>
<dbReference type="KEGG" id="senf:GJR95_03320"/>
<dbReference type="Proteomes" id="UP000464577">
    <property type="component" value="Chromosome"/>
</dbReference>
<keyword evidence="1" id="KW-0812">Transmembrane</keyword>
<evidence type="ECO:0000313" key="3">
    <source>
        <dbReference type="Proteomes" id="UP000464577"/>
    </source>
</evidence>
<name>A0A6P1VRX5_9BACT</name>
<evidence type="ECO:0000256" key="1">
    <source>
        <dbReference type="SAM" id="Phobius"/>
    </source>
</evidence>
<dbReference type="EMBL" id="CP045997">
    <property type="protein sequence ID" value="QHV94116.1"/>
    <property type="molecule type" value="Genomic_DNA"/>
</dbReference>
<evidence type="ECO:0008006" key="4">
    <source>
        <dbReference type="Google" id="ProtNLM"/>
    </source>
</evidence>
<evidence type="ECO:0000313" key="2">
    <source>
        <dbReference type="EMBL" id="QHV94116.1"/>
    </source>
</evidence>
<reference evidence="2 3" key="1">
    <citation type="submission" date="2019-11" db="EMBL/GenBank/DDBJ databases">
        <title>Spirosoma endbachense sp. nov., isolated from a natural salt meadow.</title>
        <authorList>
            <person name="Rojas J."/>
            <person name="Ambika Manirajan B."/>
            <person name="Ratering S."/>
            <person name="Suarez C."/>
            <person name="Geissler-Plaum R."/>
            <person name="Schnell S."/>
        </authorList>
    </citation>
    <scope>NUCLEOTIDE SEQUENCE [LARGE SCALE GENOMIC DNA]</scope>
    <source>
        <strain evidence="2 3">I-24</strain>
    </source>
</reference>
<protein>
    <recommendedName>
        <fullName evidence="4">DUF3999 family protein</fullName>
    </recommendedName>
</protein>
<keyword evidence="1" id="KW-0472">Membrane</keyword>
<sequence length="414" mass="46948">MNHFIYLTIVSLFVTITSQAQSFRLEAPVKAVHQPGYHRIKLPPDVVGQLNTGLTDIRLYDHQKHEIPYLLIRQQPSQVARFIDYEVVSRKALPHVATTVILRNRAKNRINSLGLLIKNTNVGKKARLSGSSDAQNWYAIDDNLWLEPTQTNVSTTETKRLDFPLSDYEYYRLDINDSLSTPLNILRIGYYQTAAKAGDFSLIPDVTISQRDSSDKQTYVHLSRTSDARFDKLSIRFRASAPFRRQAVVGQFRTRKKKRGRLEQWFDVVRTIELSSTDSSVIYLPGLKAKDLYVIIANDDNQPLVVSDVRAYQHATFLLANLTADSSYLLRFCAETVAAPAYDLAYFKNNLPANPPIVQVGSIRSISSHRTETTSLFSDRRIIWPALGLVLAILGVLSYRMLREMGKSSPKPDL</sequence>
<keyword evidence="1" id="KW-1133">Transmembrane helix</keyword>
<gene>
    <name evidence="2" type="ORF">GJR95_03320</name>
</gene>
<accession>A0A6P1VRX5</accession>